<evidence type="ECO:0000259" key="2">
    <source>
        <dbReference type="PROSITE" id="PS50102"/>
    </source>
</evidence>
<dbReference type="SUPFAM" id="SSF54928">
    <property type="entry name" value="RNA-binding domain, RBD"/>
    <property type="match status" value="1"/>
</dbReference>
<protein>
    <recommendedName>
        <fullName evidence="2">RRM domain-containing protein</fullName>
    </recommendedName>
</protein>
<proteinExistence type="predicted"/>
<dbReference type="Proteomes" id="UP000834106">
    <property type="component" value="Chromosome 12"/>
</dbReference>
<keyword evidence="4" id="KW-1185">Reference proteome</keyword>
<evidence type="ECO:0000256" key="1">
    <source>
        <dbReference type="PROSITE-ProRule" id="PRU00176"/>
    </source>
</evidence>
<reference evidence="3" key="1">
    <citation type="submission" date="2023-05" db="EMBL/GenBank/DDBJ databases">
        <authorList>
            <person name="Huff M."/>
        </authorList>
    </citation>
    <scope>NUCLEOTIDE SEQUENCE</scope>
</reference>
<dbReference type="InterPro" id="IPR035979">
    <property type="entry name" value="RBD_domain_sf"/>
</dbReference>
<dbReference type="AlphaFoldDB" id="A0AAD2E2V8"/>
<organism evidence="3 4">
    <name type="scientific">Fraxinus pennsylvanica</name>
    <dbReference type="NCBI Taxonomy" id="56036"/>
    <lineage>
        <taxon>Eukaryota</taxon>
        <taxon>Viridiplantae</taxon>
        <taxon>Streptophyta</taxon>
        <taxon>Embryophyta</taxon>
        <taxon>Tracheophyta</taxon>
        <taxon>Spermatophyta</taxon>
        <taxon>Magnoliopsida</taxon>
        <taxon>eudicotyledons</taxon>
        <taxon>Gunneridae</taxon>
        <taxon>Pentapetalae</taxon>
        <taxon>asterids</taxon>
        <taxon>lamiids</taxon>
        <taxon>Lamiales</taxon>
        <taxon>Oleaceae</taxon>
        <taxon>Oleeae</taxon>
        <taxon>Fraxinus</taxon>
    </lineage>
</organism>
<dbReference type="PROSITE" id="PS50102">
    <property type="entry name" value="RRM"/>
    <property type="match status" value="1"/>
</dbReference>
<feature type="domain" description="RRM" evidence="2">
    <location>
        <begin position="94"/>
        <end position="165"/>
    </location>
</feature>
<dbReference type="Pfam" id="PF00076">
    <property type="entry name" value="RRM_1"/>
    <property type="match status" value="1"/>
</dbReference>
<dbReference type="InterPro" id="IPR000504">
    <property type="entry name" value="RRM_dom"/>
</dbReference>
<dbReference type="GO" id="GO:0043488">
    <property type="term" value="P:regulation of mRNA stability"/>
    <property type="evidence" value="ECO:0007669"/>
    <property type="project" value="InterPro"/>
</dbReference>
<sequence length="165" mass="17951">MADPFSSDQATSGPETYEGWFGTCWMINDNIAAPSVSITLGDEDNDTDCSLKEPQVTCKNTNQGKSEQVKSLKTQTLTSALHSTAAPTEDVDSRTIFVSNVYFAATKNSLSRHFNNFEEVQKVIIPTDATTGQSKGSAYIEFTRREAAMDSQLRALGCMHDAAHG</sequence>
<dbReference type="GO" id="GO:0005634">
    <property type="term" value="C:nucleus"/>
    <property type="evidence" value="ECO:0007669"/>
    <property type="project" value="TreeGrafter"/>
</dbReference>
<dbReference type="PANTHER" id="PTHR14738">
    <property type="entry name" value="ZINC FINGER CCCH DOMAIN-CONTAINING PROTEIN 14"/>
    <property type="match status" value="1"/>
</dbReference>
<dbReference type="InterPro" id="IPR040366">
    <property type="entry name" value="Nab2/ZC3H14"/>
</dbReference>
<dbReference type="Gene3D" id="3.30.70.330">
    <property type="match status" value="1"/>
</dbReference>
<keyword evidence="1" id="KW-0694">RNA-binding</keyword>
<gene>
    <name evidence="3" type="ORF">FPE_LOCUS20315</name>
</gene>
<evidence type="ECO:0000313" key="4">
    <source>
        <dbReference type="Proteomes" id="UP000834106"/>
    </source>
</evidence>
<dbReference type="EMBL" id="OU503047">
    <property type="protein sequence ID" value="CAI9772885.1"/>
    <property type="molecule type" value="Genomic_DNA"/>
</dbReference>
<accession>A0AAD2E2V8</accession>
<dbReference type="InterPro" id="IPR012677">
    <property type="entry name" value="Nucleotide-bd_a/b_plait_sf"/>
</dbReference>
<dbReference type="GO" id="GO:0008143">
    <property type="term" value="F:poly(A) binding"/>
    <property type="evidence" value="ECO:0007669"/>
    <property type="project" value="InterPro"/>
</dbReference>
<dbReference type="GO" id="GO:0005737">
    <property type="term" value="C:cytoplasm"/>
    <property type="evidence" value="ECO:0007669"/>
    <property type="project" value="TreeGrafter"/>
</dbReference>
<dbReference type="SMART" id="SM00360">
    <property type="entry name" value="RRM"/>
    <property type="match status" value="1"/>
</dbReference>
<name>A0AAD2E2V8_9LAMI</name>
<evidence type="ECO:0000313" key="3">
    <source>
        <dbReference type="EMBL" id="CAI9772885.1"/>
    </source>
</evidence>
<dbReference type="PANTHER" id="PTHR14738:SF32">
    <property type="entry name" value="RNA BINDING (RRM_RBD_RNP MOTIFS) FAMILY PROTEIN"/>
    <property type="match status" value="1"/>
</dbReference>